<gene>
    <name evidence="4" type="ORF">LPMP_200040</name>
</gene>
<dbReference type="AlphaFoldDB" id="A0A088S7E3"/>
<dbReference type="InterPro" id="IPR004353">
    <property type="entry name" value="Mon1"/>
</dbReference>
<dbReference type="EMBL" id="CP009389">
    <property type="protein sequence ID" value="AIN97496.1"/>
    <property type="molecule type" value="Genomic_DNA"/>
</dbReference>
<dbReference type="OrthoDB" id="272411at2759"/>
<dbReference type="GO" id="GO:0016192">
    <property type="term" value="P:vesicle-mediated transport"/>
    <property type="evidence" value="ECO:0007669"/>
    <property type="project" value="InterPro"/>
</dbReference>
<keyword evidence="2" id="KW-0812">Transmembrane</keyword>
<evidence type="ECO:0000313" key="5">
    <source>
        <dbReference type="Proteomes" id="UP000063063"/>
    </source>
</evidence>
<dbReference type="Pfam" id="PF19037">
    <property type="entry name" value="Fuz_longin_2"/>
    <property type="match status" value="1"/>
</dbReference>
<feature type="transmembrane region" description="Helical" evidence="2">
    <location>
        <begin position="639"/>
        <end position="664"/>
    </location>
</feature>
<dbReference type="PANTHER" id="PTHR13027">
    <property type="entry name" value="SAND PROTEIN-RELATED"/>
    <property type="match status" value="1"/>
</dbReference>
<proteinExistence type="predicted"/>
<feature type="domain" description="FUZ/MON1/HPS1 second Longin" evidence="3">
    <location>
        <begin position="314"/>
        <end position="410"/>
    </location>
</feature>
<dbReference type="GeneID" id="22574211"/>
<evidence type="ECO:0000256" key="1">
    <source>
        <dbReference type="SAM" id="MobiDB-lite"/>
    </source>
</evidence>
<dbReference type="VEuPathDB" id="TriTrypDB:LPMP_200040"/>
<feature type="region of interest" description="Disordered" evidence="1">
    <location>
        <begin position="71"/>
        <end position="91"/>
    </location>
</feature>
<protein>
    <submittedName>
        <fullName evidence="4">Vacuolar fusion protein, putative</fullName>
    </submittedName>
</protein>
<keyword evidence="5" id="KW-1185">Reference proteome</keyword>
<organism evidence="4 5">
    <name type="scientific">Leishmania panamensis</name>
    <dbReference type="NCBI Taxonomy" id="5679"/>
    <lineage>
        <taxon>Eukaryota</taxon>
        <taxon>Discoba</taxon>
        <taxon>Euglenozoa</taxon>
        <taxon>Kinetoplastea</taxon>
        <taxon>Metakinetoplastina</taxon>
        <taxon>Trypanosomatida</taxon>
        <taxon>Trypanosomatidae</taxon>
        <taxon>Leishmaniinae</taxon>
        <taxon>Leishmania</taxon>
        <taxon>Leishmania guyanensis species complex</taxon>
    </lineage>
</organism>
<keyword evidence="2" id="KW-1133">Transmembrane helix</keyword>
<dbReference type="VEuPathDB" id="TriTrypDB:LPAL13_200006600"/>
<evidence type="ECO:0000259" key="3">
    <source>
        <dbReference type="Pfam" id="PF19037"/>
    </source>
</evidence>
<evidence type="ECO:0000313" key="4">
    <source>
        <dbReference type="EMBL" id="AIN97496.1"/>
    </source>
</evidence>
<dbReference type="PANTHER" id="PTHR13027:SF7">
    <property type="entry name" value="VACUOLAR FUSION PROTEIN MON1 HOMOLOG"/>
    <property type="match status" value="1"/>
</dbReference>
<reference evidence="4 5" key="1">
    <citation type="journal article" date="2015" name="Sci. Rep.">
        <title>The genome of Leishmania panamensis: insights into genomics of the L. (Viannia) subgenus.</title>
        <authorList>
            <person name="Llanes A."/>
            <person name="Restrepo C.M."/>
            <person name="Vecchio G.D."/>
            <person name="Anguizola F.J."/>
            <person name="Lleonart R."/>
        </authorList>
    </citation>
    <scope>NUCLEOTIDE SEQUENCE [LARGE SCALE GENOMIC DNA]</scope>
    <source>
        <strain evidence="4 5">MHOM/PA/94/PSC-1</strain>
    </source>
</reference>
<dbReference type="InterPro" id="IPR043971">
    <property type="entry name" value="FUZ/MON1/HPS1_longin_2"/>
</dbReference>
<dbReference type="eggNOG" id="ENOG502SHRT">
    <property type="taxonomic scope" value="Eukaryota"/>
</dbReference>
<dbReference type="Proteomes" id="UP000063063">
    <property type="component" value="Chromosome 20"/>
</dbReference>
<evidence type="ECO:0000256" key="2">
    <source>
        <dbReference type="SAM" id="Phobius"/>
    </source>
</evidence>
<sequence length="680" mass="74586">MAVNCTTALVTTESGSDTRNDPMTILWQHERHVLVFTRAGKPVFSQHGGEEQLSPLCALLQVLLHIQEGEEGGSEQSGRLSQPAPRSDGAAFSVSVKDEVRQVVYYQSRPTPGQISHQGDVSGQVQALTFFFYVQGELMYVMAVRSVDSSPSAGTVEMSRAQGDCKPPPVASYCQAQLRHVHHCILLVLPTISDLLTRSPGLDVMATYTSADRAALRELIESYQTELTYAVGAVATLALSVEKRRVVEEALLRCYRSCADAAVGPPAHQLFSFLYFKNYLVAAVGPPETYNVDSNVDVSAPLALGPDTALCGGLHVDDALLLYRYARSLVSRQPGEAWVPVCLPRFNSTGYLWCYAVNLTHYARELRQQQGLTVWPKVWEAHAELDVLLLHVSASQDDFTALSRSTRRFTQLLYAPAVGDNFFYRLEEELYHRTPAPLTELLSLSRISFSTCSSYDVSGRTGGVPLWYGVVIQDSDAAFLNAAQGKYAKAATWAATATKRTLDCPSASIRLLFESQPSPWLDLTTVEDGKEFRQLLSRYQEQLRAAPASTAAPCMLFVRHNNAIAFALIQPTPATLATLASHFFSPKNPFGVPSDGGIAGCDAEEVCHEDRGRAAAASHCGVSYSFWVDAVRALGVTELMVVFAAATPEAMAWYWVAHLLFMAVQRRGRFVVRQLIGGRR</sequence>
<keyword evidence="2" id="KW-0472">Membrane</keyword>
<dbReference type="RefSeq" id="XP_010698203.1">
    <property type="nucleotide sequence ID" value="XM_010699901.1"/>
</dbReference>
<accession>A0A088S7E3</accession>
<name>A0A088S7E3_LEIPA</name>
<dbReference type="KEGG" id="lpan:LPMP_200040"/>
<dbReference type="GO" id="GO:0006623">
    <property type="term" value="P:protein targeting to vacuole"/>
    <property type="evidence" value="ECO:0007669"/>
    <property type="project" value="InterPro"/>
</dbReference>